<dbReference type="InterPro" id="IPR043472">
    <property type="entry name" value="Macro_dom-like"/>
</dbReference>
<dbReference type="NCBIfam" id="TIGR02452">
    <property type="entry name" value="TIGR02452 family protein"/>
    <property type="match status" value="2"/>
</dbReference>
<proteinExistence type="predicted"/>
<accession>A0AAD6C9B0</accession>
<dbReference type="PIRSF" id="PIRSF014899">
    <property type="entry name" value="UCP014899"/>
    <property type="match status" value="1"/>
</dbReference>
<gene>
    <name evidence="2" type="ORF">N7458_005649</name>
</gene>
<reference evidence="2" key="1">
    <citation type="submission" date="2022-12" db="EMBL/GenBank/DDBJ databases">
        <authorList>
            <person name="Petersen C."/>
        </authorList>
    </citation>
    <scope>NUCLEOTIDE SEQUENCE</scope>
    <source>
        <strain evidence="2">IBT 16125</strain>
    </source>
</reference>
<dbReference type="PANTHER" id="PTHR35596:SF1">
    <property type="entry name" value="MICROBIAL-TYPE PARG CATALYTIC DOMAIN-CONTAINING PROTEIN"/>
    <property type="match status" value="1"/>
</dbReference>
<comment type="caution">
    <text evidence="2">The sequence shown here is derived from an EMBL/GenBank/DDBJ whole genome shotgun (WGS) entry which is preliminary data.</text>
</comment>
<reference evidence="2" key="2">
    <citation type="journal article" date="2023" name="IMA Fungus">
        <title>Comparative genomic study of the Penicillium genus elucidates a diverse pangenome and 15 lateral gene transfer events.</title>
        <authorList>
            <person name="Petersen C."/>
            <person name="Sorensen T."/>
            <person name="Nielsen M.R."/>
            <person name="Sondergaard T.E."/>
            <person name="Sorensen J.L."/>
            <person name="Fitzpatrick D.A."/>
            <person name="Frisvad J.C."/>
            <person name="Nielsen K.L."/>
        </authorList>
    </citation>
    <scope>NUCLEOTIDE SEQUENCE</scope>
    <source>
        <strain evidence="2">IBT 16125</strain>
    </source>
</reference>
<evidence type="ECO:0000259" key="1">
    <source>
        <dbReference type="Pfam" id="PF10021"/>
    </source>
</evidence>
<dbReference type="AlphaFoldDB" id="A0AAD6C9B0"/>
<keyword evidence="3" id="KW-1185">Reference proteome</keyword>
<feature type="domain" description="Microbial-type PARG catalytic" evidence="1">
    <location>
        <begin position="28"/>
        <end position="136"/>
    </location>
</feature>
<dbReference type="GeneID" id="81599274"/>
<dbReference type="SUPFAM" id="SSF52949">
    <property type="entry name" value="Macro domain-like"/>
    <property type="match status" value="1"/>
</dbReference>
<dbReference type="Proteomes" id="UP001213681">
    <property type="component" value="Unassembled WGS sequence"/>
</dbReference>
<dbReference type="Gene3D" id="3.40.220.10">
    <property type="entry name" value="Leucine Aminopeptidase, subunit E, domain 1"/>
    <property type="match status" value="1"/>
</dbReference>
<evidence type="ECO:0000313" key="3">
    <source>
        <dbReference type="Proteomes" id="UP001213681"/>
    </source>
</evidence>
<dbReference type="PANTHER" id="PTHR35596">
    <property type="entry name" value="DUF2263 DOMAIN-CONTAINING PROTEIN"/>
    <property type="match status" value="1"/>
</dbReference>
<protein>
    <recommendedName>
        <fullName evidence="1">Microbial-type PARG catalytic domain-containing protein</fullName>
    </recommendedName>
</protein>
<evidence type="ECO:0000313" key="2">
    <source>
        <dbReference type="EMBL" id="KAJ5454693.1"/>
    </source>
</evidence>
<sequence>MSRPPNKIERQGIAEETQSLTTNILNTTNASNEAILYSRLLPALPTSDNTTKPKLSIQNMDSFTAAKTILDTNPSAKIGVLNMASERNPGGGWLRGALAQEEALCMRSTLAATLYKRFYPLPIYGAIWSPSVAVFRGEIGSWGRVYQPEEIFSVGVISMPALRRPTLTGDKKRFGEWSLNVAFLFHFSFLISGEIARPQDVDILKNKMRQIFRILAQNKITHCVLGAMGCGAFQNPPAEVARIYKEVLEESEWNGLFEEIMFAVLDTRGESNYTIFSNTLIDTV</sequence>
<dbReference type="Pfam" id="PF10021">
    <property type="entry name" value="PARG_cat_microb"/>
    <property type="match status" value="1"/>
</dbReference>
<dbReference type="InterPro" id="IPR019261">
    <property type="entry name" value="PARG_cat_microbial"/>
</dbReference>
<dbReference type="EMBL" id="JAPVEA010000005">
    <property type="protein sequence ID" value="KAJ5454693.1"/>
    <property type="molecule type" value="Genomic_DNA"/>
</dbReference>
<organism evidence="2 3">
    <name type="scientific">Penicillium daleae</name>
    <dbReference type="NCBI Taxonomy" id="63821"/>
    <lineage>
        <taxon>Eukaryota</taxon>
        <taxon>Fungi</taxon>
        <taxon>Dikarya</taxon>
        <taxon>Ascomycota</taxon>
        <taxon>Pezizomycotina</taxon>
        <taxon>Eurotiomycetes</taxon>
        <taxon>Eurotiomycetidae</taxon>
        <taxon>Eurotiales</taxon>
        <taxon>Aspergillaceae</taxon>
        <taxon>Penicillium</taxon>
    </lineage>
</organism>
<dbReference type="RefSeq" id="XP_056767649.1">
    <property type="nucleotide sequence ID" value="XM_056909031.1"/>
</dbReference>
<dbReference type="InterPro" id="IPR012664">
    <property type="entry name" value="CHP02452"/>
</dbReference>
<name>A0AAD6C9B0_9EURO</name>